<organism evidence="2 3">
    <name type="scientific">Candidatus Gottesmanbacteria bacterium RIFCSPLOWO2_01_FULL_42_22</name>
    <dbReference type="NCBI Taxonomy" id="1798391"/>
    <lineage>
        <taxon>Bacteria</taxon>
        <taxon>Candidatus Gottesmaniibacteriota</taxon>
    </lineage>
</organism>
<feature type="region of interest" description="Disordered" evidence="1">
    <location>
        <begin position="40"/>
        <end position="61"/>
    </location>
</feature>
<evidence type="ECO:0000313" key="2">
    <source>
        <dbReference type="EMBL" id="OGG37176.1"/>
    </source>
</evidence>
<gene>
    <name evidence="2" type="ORF">A2968_05065</name>
</gene>
<dbReference type="AlphaFoldDB" id="A0A1F6BJR1"/>
<evidence type="ECO:0000313" key="3">
    <source>
        <dbReference type="Proteomes" id="UP000176228"/>
    </source>
</evidence>
<name>A0A1F6BJR1_9BACT</name>
<reference evidence="2 3" key="1">
    <citation type="journal article" date="2016" name="Nat. Commun.">
        <title>Thousands of microbial genomes shed light on interconnected biogeochemical processes in an aquifer system.</title>
        <authorList>
            <person name="Anantharaman K."/>
            <person name="Brown C.T."/>
            <person name="Hug L.A."/>
            <person name="Sharon I."/>
            <person name="Castelle C.J."/>
            <person name="Probst A.J."/>
            <person name="Thomas B.C."/>
            <person name="Singh A."/>
            <person name="Wilkins M.J."/>
            <person name="Karaoz U."/>
            <person name="Brodie E.L."/>
            <person name="Williams K.H."/>
            <person name="Hubbard S.S."/>
            <person name="Banfield J.F."/>
        </authorList>
    </citation>
    <scope>NUCLEOTIDE SEQUENCE [LARGE SCALE GENOMIC DNA]</scope>
</reference>
<proteinExistence type="predicted"/>
<accession>A0A1F6BJR1</accession>
<comment type="caution">
    <text evidence="2">The sequence shown here is derived from an EMBL/GenBank/DDBJ whole genome shotgun (WGS) entry which is preliminary data.</text>
</comment>
<dbReference type="EMBL" id="MFJU01000004">
    <property type="protein sequence ID" value="OGG37176.1"/>
    <property type="molecule type" value="Genomic_DNA"/>
</dbReference>
<dbReference type="Proteomes" id="UP000176228">
    <property type="component" value="Unassembled WGS sequence"/>
</dbReference>
<protein>
    <submittedName>
        <fullName evidence="2">Uncharacterized protein</fullName>
    </submittedName>
</protein>
<evidence type="ECO:0000256" key="1">
    <source>
        <dbReference type="SAM" id="MobiDB-lite"/>
    </source>
</evidence>
<sequence length="61" mass="6493">MDKKTMAILLSLAALIAGIYFLTNSVDVKPFFSFPGINQATSSGSQKGFSELLEPSLTPTP</sequence>
<dbReference type="STRING" id="1798391.A2968_05065"/>